<feature type="region of interest" description="Disordered" evidence="1">
    <location>
        <begin position="287"/>
        <end position="309"/>
    </location>
</feature>
<dbReference type="OrthoDB" id="206403at2157"/>
<name>L9WQE2_9EURY</name>
<dbReference type="STRING" id="1227499.C493_17281"/>
<dbReference type="EMBL" id="AOHZ01000081">
    <property type="protein sequence ID" value="ELY51704.1"/>
    <property type="molecule type" value="Genomic_DNA"/>
</dbReference>
<keyword evidence="3" id="KW-1185">Reference proteome</keyword>
<evidence type="ECO:0000313" key="3">
    <source>
        <dbReference type="Proteomes" id="UP000011602"/>
    </source>
</evidence>
<dbReference type="AlphaFoldDB" id="L9WQE2"/>
<gene>
    <name evidence="2" type="ORF">C493_17281</name>
</gene>
<sequence>MPTDPVRFESVTARDVSLIVLEELTCSAAFRSWLLEASGLEGETEPTTVLEARDSLGGTETVKFDADRKRAAIEAGLEIADERVLLVLTIDTALEADADADALESIRTRRDRALDGEWDDCQTVAVAPAAALETGTTGAESPMDATISLESLRDRFAARDTERGAFRASLLAAAIGDRGRTSDAPTIVDDYRAHLAEREPSVDLEAADASAQTDSATVAIDGPSLADDHRLLHSLREGTIELRIPGAAAHLQPFAARYATVLPPTTNFLTDGETLVLRLSVPSLASDSSEADSAADSGDDGRGSLEVDPSAVDEALSAVRDLLDLSARIAERGS</sequence>
<dbReference type="Proteomes" id="UP000011602">
    <property type="component" value="Unassembled WGS sequence"/>
</dbReference>
<reference evidence="2 3" key="1">
    <citation type="journal article" date="2014" name="PLoS Genet.">
        <title>Phylogenetically driven sequencing of extremely halophilic archaea reveals strategies for static and dynamic osmo-response.</title>
        <authorList>
            <person name="Becker E.A."/>
            <person name="Seitzer P.M."/>
            <person name="Tritt A."/>
            <person name="Larsen D."/>
            <person name="Krusor M."/>
            <person name="Yao A.I."/>
            <person name="Wu D."/>
            <person name="Madern D."/>
            <person name="Eisen J.A."/>
            <person name="Darling A.E."/>
            <person name="Facciotti M.T."/>
        </authorList>
    </citation>
    <scope>NUCLEOTIDE SEQUENCE [LARGE SCALE GENOMIC DNA]</scope>
    <source>
        <strain evidence="2 3">JCM 12255</strain>
    </source>
</reference>
<feature type="compositionally biased region" description="Low complexity" evidence="1">
    <location>
        <begin position="287"/>
        <end position="296"/>
    </location>
</feature>
<accession>L9WQE2</accession>
<comment type="caution">
    <text evidence="2">The sequence shown here is derived from an EMBL/GenBank/DDBJ whole genome shotgun (WGS) entry which is preliminary data.</text>
</comment>
<protein>
    <submittedName>
        <fullName evidence="2">Uncharacterized protein</fullName>
    </submittedName>
</protein>
<dbReference type="eggNOG" id="ENOG502N5QH">
    <property type="taxonomic scope" value="Archaea"/>
</dbReference>
<organism evidence="2 3">
    <name type="scientific">Natronolimnohabitans innermongolicus JCM 12255</name>
    <dbReference type="NCBI Taxonomy" id="1227499"/>
    <lineage>
        <taxon>Archaea</taxon>
        <taxon>Methanobacteriati</taxon>
        <taxon>Methanobacteriota</taxon>
        <taxon>Stenosarchaea group</taxon>
        <taxon>Halobacteria</taxon>
        <taxon>Halobacteriales</taxon>
        <taxon>Natrialbaceae</taxon>
        <taxon>Natronolimnohabitans</taxon>
    </lineage>
</organism>
<dbReference type="PATRIC" id="fig|1227499.3.peg.3548"/>
<proteinExistence type="predicted"/>
<evidence type="ECO:0000313" key="2">
    <source>
        <dbReference type="EMBL" id="ELY51704.1"/>
    </source>
</evidence>
<evidence type="ECO:0000256" key="1">
    <source>
        <dbReference type="SAM" id="MobiDB-lite"/>
    </source>
</evidence>
<dbReference type="RefSeq" id="WP_007260717.1">
    <property type="nucleotide sequence ID" value="NZ_AOHZ01000081.1"/>
</dbReference>